<evidence type="ECO:0000256" key="1">
    <source>
        <dbReference type="SAM" id="Phobius"/>
    </source>
</evidence>
<dbReference type="CTD" id="4539"/>
<keyword evidence="2" id="KW-0496">Mitochondrion</keyword>
<proteinExistence type="predicted"/>
<evidence type="ECO:0000313" key="2">
    <source>
        <dbReference type="EMBL" id="ACO40306.1"/>
    </source>
</evidence>
<feature type="transmembrane region" description="Helical" evidence="1">
    <location>
        <begin position="49"/>
        <end position="69"/>
    </location>
</feature>
<keyword evidence="1" id="KW-0472">Membrane</keyword>
<reference evidence="2" key="2">
    <citation type="journal article" date="2010" name="Mol. Phylogenet. Evol.">
        <title>Erosion of phylogenetic signal in tunicate mitochondrial genomes on different levels of analysis.</title>
        <authorList>
            <person name="Stach T."/>
            <person name="Braband A."/>
            <person name="Podsiadlowski L."/>
        </authorList>
    </citation>
    <scope>NUCLEOTIDE SEQUENCE</scope>
</reference>
<evidence type="ECO:0000313" key="3">
    <source>
        <dbReference type="EMBL" id="CAL24376.1"/>
    </source>
</evidence>
<protein>
    <submittedName>
        <fullName evidence="2">NADH dehydrogenase subunit 4L</fullName>
    </submittedName>
</protein>
<feature type="transmembrane region" description="Helical" evidence="1">
    <location>
        <begin position="6"/>
        <end position="37"/>
    </location>
</feature>
<dbReference type="EMBL" id="AM292603">
    <property type="protein sequence ID" value="CAL24376.1"/>
    <property type="molecule type" value="Genomic_DNA"/>
</dbReference>
<sequence length="86" mass="10053">MVLLIFFFIFMVSVSLIKFSPMKLVICMEFMYMYLIFLSQRFMALGMNMGMYIMVFSAAEGVLGLTLVMDTGKLYDLKSKFFFGRF</sequence>
<keyword evidence="1" id="KW-1133">Transmembrane helix</keyword>
<dbReference type="AlphaFoldDB" id="C6GCR7"/>
<gene>
    <name evidence="2" type="primary">ND4L</name>
    <name evidence="3" type="synonym">nad4L</name>
</gene>
<organism evidence="2">
    <name type="scientific">Clavelina lepadiformis</name>
    <name type="common">Light-bulb sea squirt</name>
    <name type="synonym">Ascidia lepadiformis</name>
    <dbReference type="NCBI Taxonomy" id="159417"/>
    <lineage>
        <taxon>Eukaryota</taxon>
        <taxon>Metazoa</taxon>
        <taxon>Chordata</taxon>
        <taxon>Tunicata</taxon>
        <taxon>Ascidiacea</taxon>
        <taxon>Aplousobranchia</taxon>
        <taxon>Clavelinidae</taxon>
        <taxon>Clavelina</taxon>
    </lineage>
</organism>
<reference evidence="3" key="1">
    <citation type="journal article" date="2009" name="Mol. Biol. Evol.">
        <title>Hyper-variability of ascidian mitochondrial gene order: exposing the myth of deuterostome organelle genome stability.</title>
        <authorList>
            <person name="Gissi C."/>
            <person name="Pesole G."/>
            <person name="Mastrototaro F."/>
            <person name="Iannelli F."/>
            <person name="Guida V."/>
            <person name="Griggio F."/>
        </authorList>
    </citation>
    <scope>NUCLEOTIDE SEQUENCE</scope>
    <source>
        <tissue evidence="3">Siphon muscle</tissue>
    </source>
</reference>
<geneLocation type="mitochondrion" evidence="2"/>
<dbReference type="GeneID" id="8097082"/>
<accession>C6GCR7</accession>
<name>C6GCR7_CLALP</name>
<dbReference type="EMBL" id="FJ839918">
    <property type="protein sequence ID" value="ACO40306.1"/>
    <property type="molecule type" value="Genomic_DNA"/>
</dbReference>
<keyword evidence="1" id="KW-0812">Transmembrane</keyword>
<dbReference type="RefSeq" id="YP_002995735.1">
    <property type="nucleotide sequence ID" value="NC_012887.1"/>
</dbReference>